<protein>
    <submittedName>
        <fullName evidence="1">Uncharacterized protein</fullName>
    </submittedName>
</protein>
<name>A0A023MHX5_9CAUD</name>
<dbReference type="GeneID" id="19486865"/>
<reference evidence="1 2" key="1">
    <citation type="journal article" date="2014" name="Genome Announc.">
        <title>Complete Genome Sequences of Two Escherichia coli O157:H7 Phages Effective in Limiting Contamination of Food Products.</title>
        <authorList>
            <person name="Hong Y."/>
            <person name="Pan Y."/>
            <person name="Harman N.J."/>
            <person name="Ebner P.D."/>
        </authorList>
    </citation>
    <scope>NUCLEOTIDE SEQUENCE [LARGE SCALE GENOMIC DNA]</scope>
</reference>
<accession>A0A023MHX5</accession>
<dbReference type="EMBL" id="KJ190158">
    <property type="protein sequence ID" value="AHN83728.1"/>
    <property type="molecule type" value="Genomic_DNA"/>
</dbReference>
<keyword evidence="2" id="KW-1185">Reference proteome</keyword>
<organism evidence="1 2">
    <name type="scientific">Escherichia phage FFH2</name>
    <dbReference type="NCBI Taxonomy" id="1446490"/>
    <lineage>
        <taxon>Viruses</taxon>
        <taxon>Duplodnaviria</taxon>
        <taxon>Heunggongvirae</taxon>
        <taxon>Uroviricota</taxon>
        <taxon>Caudoviricetes</taxon>
        <taxon>Vequintavirinae</taxon>
        <taxon>Vequintavirus</taxon>
        <taxon>Vequintavirus PDX</taxon>
        <taxon>Vequintavirus FFH2</taxon>
    </lineage>
</organism>
<proteinExistence type="predicted"/>
<evidence type="ECO:0000313" key="2">
    <source>
        <dbReference type="Proteomes" id="UP000026907"/>
    </source>
</evidence>
<dbReference type="KEGG" id="vg:19486865"/>
<dbReference type="Proteomes" id="UP000026907">
    <property type="component" value="Segment"/>
</dbReference>
<sequence length="85" mass="9540">MKIKLKNLEMAEIQDGVDFRSKDGDILEVNLPTYELIKGFGNVQEEDIPEILMMLILDGTVFVGEGENAIAIPGHFYEVVDEEVL</sequence>
<dbReference type="RefSeq" id="YP_009031049.1">
    <property type="nucleotide sequence ID" value="NC_024134.1"/>
</dbReference>
<evidence type="ECO:0000313" key="1">
    <source>
        <dbReference type="EMBL" id="AHN83728.1"/>
    </source>
</evidence>